<evidence type="ECO:0000313" key="2">
    <source>
        <dbReference type="Proteomes" id="UP000299102"/>
    </source>
</evidence>
<name>A0A4C1WVQ8_EUMVA</name>
<reference evidence="1 2" key="1">
    <citation type="journal article" date="2019" name="Commun. Biol.">
        <title>The bagworm genome reveals a unique fibroin gene that provides high tensile strength.</title>
        <authorList>
            <person name="Kono N."/>
            <person name="Nakamura H."/>
            <person name="Ohtoshi R."/>
            <person name="Tomita M."/>
            <person name="Numata K."/>
            <person name="Arakawa K."/>
        </authorList>
    </citation>
    <scope>NUCLEOTIDE SEQUENCE [LARGE SCALE GENOMIC DNA]</scope>
</reference>
<accession>A0A4C1WVQ8</accession>
<dbReference type="Proteomes" id="UP000299102">
    <property type="component" value="Unassembled WGS sequence"/>
</dbReference>
<keyword evidence="2" id="KW-1185">Reference proteome</keyword>
<dbReference type="AlphaFoldDB" id="A0A4C1WVQ8"/>
<gene>
    <name evidence="1" type="ORF">EVAR_46511_1</name>
</gene>
<organism evidence="1 2">
    <name type="scientific">Eumeta variegata</name>
    <name type="common">Bagworm moth</name>
    <name type="synonym">Eumeta japonica</name>
    <dbReference type="NCBI Taxonomy" id="151549"/>
    <lineage>
        <taxon>Eukaryota</taxon>
        <taxon>Metazoa</taxon>
        <taxon>Ecdysozoa</taxon>
        <taxon>Arthropoda</taxon>
        <taxon>Hexapoda</taxon>
        <taxon>Insecta</taxon>
        <taxon>Pterygota</taxon>
        <taxon>Neoptera</taxon>
        <taxon>Endopterygota</taxon>
        <taxon>Lepidoptera</taxon>
        <taxon>Glossata</taxon>
        <taxon>Ditrysia</taxon>
        <taxon>Tineoidea</taxon>
        <taxon>Psychidae</taxon>
        <taxon>Oiketicinae</taxon>
        <taxon>Eumeta</taxon>
    </lineage>
</organism>
<dbReference type="EMBL" id="BGZK01000640">
    <property type="protein sequence ID" value="GBP54145.1"/>
    <property type="molecule type" value="Genomic_DNA"/>
</dbReference>
<comment type="caution">
    <text evidence="1">The sequence shown here is derived from an EMBL/GenBank/DDBJ whole genome shotgun (WGS) entry which is preliminary data.</text>
</comment>
<evidence type="ECO:0000313" key="1">
    <source>
        <dbReference type="EMBL" id="GBP54145.1"/>
    </source>
</evidence>
<sequence length="230" mass="25626">MVVEVKAASHAVTSPIVAPYGALSRFLEVTYSIGAPNSCGHRSRWKFHLYFITVVEAISTLIGGCSVREAKRHRAVRAPFSATSSSLYRKSTDIGCTHYGARRSVRPGCLPVERLCDVIRLGHTRRWGRAPTAAQRTSFRVHVPQIEISLGTSLYAVHHSLTIFSSRKYGKCAMYCLRSISSTSSSVRGCGLPHRSTTLYGARARPPLAPWSERCRRDLFKSWFHSFVPQ</sequence>
<protein>
    <submittedName>
        <fullName evidence="1">Uncharacterized protein</fullName>
    </submittedName>
</protein>
<proteinExistence type="predicted"/>